<dbReference type="EMBL" id="KN823018">
    <property type="protein sequence ID" value="KIO26820.1"/>
    <property type="molecule type" value="Genomic_DNA"/>
</dbReference>
<reference evidence="2" key="2">
    <citation type="submission" date="2015-01" db="EMBL/GenBank/DDBJ databases">
        <title>Evolutionary Origins and Diversification of the Mycorrhizal Mutualists.</title>
        <authorList>
            <consortium name="DOE Joint Genome Institute"/>
            <consortium name="Mycorrhizal Genomics Consortium"/>
            <person name="Kohler A."/>
            <person name="Kuo A."/>
            <person name="Nagy L.G."/>
            <person name="Floudas D."/>
            <person name="Copeland A."/>
            <person name="Barry K.W."/>
            <person name="Cichocki N."/>
            <person name="Veneault-Fourrey C."/>
            <person name="LaButti K."/>
            <person name="Lindquist E.A."/>
            <person name="Lipzen A."/>
            <person name="Lundell T."/>
            <person name="Morin E."/>
            <person name="Murat C."/>
            <person name="Riley R."/>
            <person name="Ohm R."/>
            <person name="Sun H."/>
            <person name="Tunlid A."/>
            <person name="Henrissat B."/>
            <person name="Grigoriev I.V."/>
            <person name="Hibbett D.S."/>
            <person name="Martin F."/>
        </authorList>
    </citation>
    <scope>NUCLEOTIDE SEQUENCE [LARGE SCALE GENOMIC DNA]</scope>
    <source>
        <strain evidence="2">MUT 4182</strain>
    </source>
</reference>
<protein>
    <recommendedName>
        <fullName evidence="3">F-box domain-containing protein</fullName>
    </recommendedName>
</protein>
<evidence type="ECO:0008006" key="3">
    <source>
        <dbReference type="Google" id="ProtNLM"/>
    </source>
</evidence>
<dbReference type="OrthoDB" id="3247166at2759"/>
<dbReference type="HOGENOM" id="CLU_045027_0_0_1"/>
<sequence length="422" mass="47276">MALNLNRIHDYDLPLDDLEQHRRDLFNMRCVSFAWNAFLLSSPQYWCAIDIAAPERVVESILARAQQTPLCLYLMRRQGLISVSLLGRGDSVLLGYTTQVRSIRSDNEAAYDSVIRALRRGLPDLRTLELKRAMALQIRNGDLAPEYIGSDLPGIRHLRVVGWYPSADAMWLQKLQILILKPPMDIKVNLLRLLSACSSLSKLTLHADNGPESAAEMADAPSLIDLPCLQEIDIEVDVNLDALCTVPILRLPSRSRCFPKIDQAITSEISPSDICQFLYAHTGRLASPQEAAIKSIADPARSWADNGFHALMQAQPIHPEKASGLNITKIWVDFRMFWDVRTVGSLKDVLDLLGSNYPVLPSDPTEDEDWPFESLGELVIQGTTFNLSYLTRMIGIRQQYLRKSSKASLQKVTLIDCIPDPG</sequence>
<dbReference type="Proteomes" id="UP000054248">
    <property type="component" value="Unassembled WGS sequence"/>
</dbReference>
<accession>A0A0C3Q9R7</accession>
<keyword evidence="2" id="KW-1185">Reference proteome</keyword>
<evidence type="ECO:0000313" key="1">
    <source>
        <dbReference type="EMBL" id="KIO26820.1"/>
    </source>
</evidence>
<name>A0A0C3Q9R7_9AGAM</name>
<gene>
    <name evidence="1" type="ORF">M407DRAFT_23887</name>
</gene>
<evidence type="ECO:0000313" key="2">
    <source>
        <dbReference type="Proteomes" id="UP000054248"/>
    </source>
</evidence>
<reference evidence="1 2" key="1">
    <citation type="submission" date="2014-04" db="EMBL/GenBank/DDBJ databases">
        <authorList>
            <consortium name="DOE Joint Genome Institute"/>
            <person name="Kuo A."/>
            <person name="Girlanda M."/>
            <person name="Perotto S."/>
            <person name="Kohler A."/>
            <person name="Nagy L.G."/>
            <person name="Floudas D."/>
            <person name="Copeland A."/>
            <person name="Barry K.W."/>
            <person name="Cichocki N."/>
            <person name="Veneault-Fourrey C."/>
            <person name="LaButti K."/>
            <person name="Lindquist E.A."/>
            <person name="Lipzen A."/>
            <person name="Lundell T."/>
            <person name="Morin E."/>
            <person name="Murat C."/>
            <person name="Sun H."/>
            <person name="Tunlid A."/>
            <person name="Henrissat B."/>
            <person name="Grigoriev I.V."/>
            <person name="Hibbett D.S."/>
            <person name="Martin F."/>
            <person name="Nordberg H.P."/>
            <person name="Cantor M.N."/>
            <person name="Hua S.X."/>
        </authorList>
    </citation>
    <scope>NUCLEOTIDE SEQUENCE [LARGE SCALE GENOMIC DNA]</scope>
    <source>
        <strain evidence="1 2">MUT 4182</strain>
    </source>
</reference>
<organism evidence="1 2">
    <name type="scientific">Tulasnella calospora MUT 4182</name>
    <dbReference type="NCBI Taxonomy" id="1051891"/>
    <lineage>
        <taxon>Eukaryota</taxon>
        <taxon>Fungi</taxon>
        <taxon>Dikarya</taxon>
        <taxon>Basidiomycota</taxon>
        <taxon>Agaricomycotina</taxon>
        <taxon>Agaricomycetes</taxon>
        <taxon>Cantharellales</taxon>
        <taxon>Tulasnellaceae</taxon>
        <taxon>Tulasnella</taxon>
    </lineage>
</organism>
<proteinExistence type="predicted"/>
<dbReference type="AlphaFoldDB" id="A0A0C3Q9R7"/>